<evidence type="ECO:0000313" key="2">
    <source>
        <dbReference type="Proteomes" id="UP000174965"/>
    </source>
</evidence>
<protein>
    <submittedName>
        <fullName evidence="1">Protein UL128</fullName>
    </submittedName>
</protein>
<reference evidence="1 2" key="1">
    <citation type="journal article" date="2011" name="J. Virol.">
        <title>Genomic sequencing and characterization of cynomolgus macaque cytomegalovirus.</title>
        <authorList>
            <person name="Marsh A.K."/>
            <person name="Willer D.O."/>
            <person name="Ambagala A.P."/>
            <person name="Dzamba M."/>
            <person name="Chan J.K."/>
            <person name="Pilon R."/>
            <person name="Fournier J."/>
            <person name="Sandstrom P."/>
            <person name="Brudno M."/>
            <person name="Macdonald K.S."/>
        </authorList>
    </citation>
    <scope>NUCLEOTIDE SEQUENCE [LARGE SCALE GENOMIC DNA]</scope>
    <source>
        <strain evidence="1 2">Ottawa</strain>
    </source>
</reference>
<accession>G8H0R4</accession>
<dbReference type="Proteomes" id="UP000174965">
    <property type="component" value="Segment"/>
</dbReference>
<dbReference type="EMBL" id="JN227533">
    <property type="protein sequence ID" value="AEQ32262.1"/>
    <property type="molecule type" value="Genomic_DNA"/>
</dbReference>
<evidence type="ECO:0000313" key="1">
    <source>
        <dbReference type="EMBL" id="AEQ32262.1"/>
    </source>
</evidence>
<sequence length="62" mass="7084">MFICYIVCILLLLPANLLAKSCCSLININYTPQDCYDFKICNNRTVSYVSFSHLVTCITLKK</sequence>
<proteinExistence type="predicted"/>
<name>G8H0R4_9BETA</name>
<gene>
    <name evidence="1" type="ORF">cyUL128_ex2</name>
</gene>
<dbReference type="Pfam" id="PF25700">
    <property type="entry name" value="UL128"/>
    <property type="match status" value="1"/>
</dbReference>
<keyword evidence="2" id="KW-1185">Reference proteome</keyword>
<organism evidence="1 2">
    <name type="scientific">macacine betaherpesvirus 8</name>
    <dbReference type="NCBI Taxonomy" id="2560567"/>
    <lineage>
        <taxon>Viruses</taxon>
        <taxon>Duplodnaviria</taxon>
        <taxon>Heunggongvirae</taxon>
        <taxon>Peploviricota</taxon>
        <taxon>Herviviricetes</taxon>
        <taxon>Herpesvirales</taxon>
        <taxon>Orthoherpesviridae</taxon>
        <taxon>Betaherpesvirinae</taxon>
        <taxon>Cytomegalovirus</taxon>
        <taxon>Cytomegalovirus macacinebeta8</taxon>
    </lineage>
</organism>
<dbReference type="InterPro" id="IPR057762">
    <property type="entry name" value="UL128-like"/>
</dbReference>